<dbReference type="AlphaFoldDB" id="A0A2K2DB27"/>
<dbReference type="EnsemblPlants" id="PNT71480">
    <property type="protein sequence ID" value="PNT71480"/>
    <property type="gene ID" value="BRADI_2g28093v3"/>
</dbReference>
<organism evidence="1">
    <name type="scientific">Brachypodium distachyon</name>
    <name type="common">Purple false brome</name>
    <name type="synonym">Trachynia distachya</name>
    <dbReference type="NCBI Taxonomy" id="15368"/>
    <lineage>
        <taxon>Eukaryota</taxon>
        <taxon>Viridiplantae</taxon>
        <taxon>Streptophyta</taxon>
        <taxon>Embryophyta</taxon>
        <taxon>Tracheophyta</taxon>
        <taxon>Spermatophyta</taxon>
        <taxon>Magnoliopsida</taxon>
        <taxon>Liliopsida</taxon>
        <taxon>Poales</taxon>
        <taxon>Poaceae</taxon>
        <taxon>BOP clade</taxon>
        <taxon>Pooideae</taxon>
        <taxon>Stipodae</taxon>
        <taxon>Brachypodieae</taxon>
        <taxon>Brachypodium</taxon>
    </lineage>
</organism>
<dbReference type="Gramene" id="PNT71480">
    <property type="protein sequence ID" value="PNT71480"/>
    <property type="gene ID" value="BRADI_2g28093v3"/>
</dbReference>
<evidence type="ECO:0000313" key="1">
    <source>
        <dbReference type="EMBL" id="PNT71480.1"/>
    </source>
</evidence>
<dbReference type="EMBL" id="CM000881">
    <property type="protein sequence ID" value="PNT71480.1"/>
    <property type="molecule type" value="Genomic_DNA"/>
</dbReference>
<accession>A0A2K2DB27</accession>
<keyword evidence="3" id="KW-1185">Reference proteome</keyword>
<evidence type="ECO:0000313" key="2">
    <source>
        <dbReference type="EnsemblPlants" id="PNT71480"/>
    </source>
</evidence>
<dbReference type="InParanoid" id="A0A2K2DB27"/>
<name>A0A2K2DB27_BRADI</name>
<gene>
    <name evidence="1" type="ORF">BRADI_2g28093v3</name>
</gene>
<dbReference type="Proteomes" id="UP000008810">
    <property type="component" value="Chromosome 2"/>
</dbReference>
<reference evidence="2" key="3">
    <citation type="submission" date="2018-08" db="UniProtKB">
        <authorList>
            <consortium name="EnsemblPlants"/>
        </authorList>
    </citation>
    <scope>IDENTIFICATION</scope>
    <source>
        <strain evidence="2">cv. Bd21</strain>
    </source>
</reference>
<reference evidence="1 2" key="1">
    <citation type="journal article" date="2010" name="Nature">
        <title>Genome sequencing and analysis of the model grass Brachypodium distachyon.</title>
        <authorList>
            <consortium name="International Brachypodium Initiative"/>
        </authorList>
    </citation>
    <scope>NUCLEOTIDE SEQUENCE [LARGE SCALE GENOMIC DNA]</scope>
    <source>
        <strain evidence="1 2">Bd21</strain>
    </source>
</reference>
<proteinExistence type="predicted"/>
<protein>
    <submittedName>
        <fullName evidence="1 2">Uncharacterized protein</fullName>
    </submittedName>
</protein>
<sequence length="114" mass="13129">MHHRWQVDCCHVSQGRWAVVFPPFMWSRSVQKPPYKNRDRSWQILSHSLSFFFPSLEPPVLPPPFKARRRGNPRIALRVTSASGRLGRIGGKDRGMSKIERLGLFAISNDPTFS</sequence>
<reference evidence="1" key="2">
    <citation type="submission" date="2017-06" db="EMBL/GenBank/DDBJ databases">
        <title>WGS assembly of Brachypodium distachyon.</title>
        <authorList>
            <consortium name="The International Brachypodium Initiative"/>
            <person name="Lucas S."/>
            <person name="Harmon-Smith M."/>
            <person name="Lail K."/>
            <person name="Tice H."/>
            <person name="Grimwood J."/>
            <person name="Bruce D."/>
            <person name="Barry K."/>
            <person name="Shu S."/>
            <person name="Lindquist E."/>
            <person name="Wang M."/>
            <person name="Pitluck S."/>
            <person name="Vogel J.P."/>
            <person name="Garvin D.F."/>
            <person name="Mockler T.C."/>
            <person name="Schmutz J."/>
            <person name="Rokhsar D."/>
            <person name="Bevan M.W."/>
        </authorList>
    </citation>
    <scope>NUCLEOTIDE SEQUENCE</scope>
    <source>
        <strain evidence="1">Bd21</strain>
    </source>
</reference>
<evidence type="ECO:0000313" key="3">
    <source>
        <dbReference type="Proteomes" id="UP000008810"/>
    </source>
</evidence>